<gene>
    <name evidence="11" type="ORF">BC349_08735</name>
</gene>
<proteinExistence type="predicted"/>
<evidence type="ECO:0000259" key="10">
    <source>
        <dbReference type="Pfam" id="PF18967"/>
    </source>
</evidence>
<dbReference type="InterPro" id="IPR003607">
    <property type="entry name" value="HD/PDEase_dom"/>
</dbReference>
<feature type="transmembrane region" description="Helical" evidence="8">
    <location>
        <begin position="395"/>
        <end position="415"/>
    </location>
</feature>
<feature type="transmembrane region" description="Helical" evidence="8">
    <location>
        <begin position="272"/>
        <end position="292"/>
    </location>
</feature>
<dbReference type="EMBL" id="MBUA01000012">
    <property type="protein sequence ID" value="MBC6491115.1"/>
    <property type="molecule type" value="Genomic_DNA"/>
</dbReference>
<evidence type="ECO:0000256" key="5">
    <source>
        <dbReference type="ARBA" id="ARBA00022989"/>
    </source>
</evidence>
<evidence type="ECO:0000256" key="7">
    <source>
        <dbReference type="ARBA" id="ARBA00023136"/>
    </source>
</evidence>
<evidence type="ECO:0008006" key="13">
    <source>
        <dbReference type="Google" id="ProtNLM"/>
    </source>
</evidence>
<evidence type="ECO:0000259" key="9">
    <source>
        <dbReference type="Pfam" id="PF01966"/>
    </source>
</evidence>
<feature type="domain" description="Pycsar effector protein" evidence="10">
    <location>
        <begin position="251"/>
        <end position="409"/>
    </location>
</feature>
<evidence type="ECO:0000256" key="6">
    <source>
        <dbReference type="ARBA" id="ARBA00023118"/>
    </source>
</evidence>
<protein>
    <recommendedName>
        <fullName evidence="13">HD domain-containing protein</fullName>
    </recommendedName>
</protein>
<evidence type="ECO:0000313" key="11">
    <source>
        <dbReference type="EMBL" id="MBC6491115.1"/>
    </source>
</evidence>
<evidence type="ECO:0000256" key="2">
    <source>
        <dbReference type="ARBA" id="ARBA00022475"/>
    </source>
</evidence>
<keyword evidence="12" id="KW-1185">Reference proteome</keyword>
<dbReference type="PANTHER" id="PTHR21174">
    <property type="match status" value="1"/>
</dbReference>
<evidence type="ECO:0000256" key="1">
    <source>
        <dbReference type="ARBA" id="ARBA00004236"/>
    </source>
</evidence>
<keyword evidence="5 8" id="KW-1133">Transmembrane helix</keyword>
<name>A0ABR7M7W5_9BACT</name>
<dbReference type="Pfam" id="PF18967">
    <property type="entry name" value="PycTM"/>
    <property type="match status" value="1"/>
</dbReference>
<dbReference type="InterPro" id="IPR009218">
    <property type="entry name" value="HD_phosphohydro"/>
</dbReference>
<evidence type="ECO:0000313" key="12">
    <source>
        <dbReference type="Proteomes" id="UP000765802"/>
    </source>
</evidence>
<comment type="subcellular location">
    <subcellularLocation>
        <location evidence="1">Cell membrane</location>
    </subcellularLocation>
</comment>
<evidence type="ECO:0000256" key="4">
    <source>
        <dbReference type="ARBA" id="ARBA00022741"/>
    </source>
</evidence>
<dbReference type="Proteomes" id="UP000765802">
    <property type="component" value="Unassembled WGS sequence"/>
</dbReference>
<evidence type="ECO:0000256" key="8">
    <source>
        <dbReference type="SAM" id="Phobius"/>
    </source>
</evidence>
<organism evidence="11 12">
    <name type="scientific">Flavihumibacter stibioxidans</name>
    <dbReference type="NCBI Taxonomy" id="1834163"/>
    <lineage>
        <taxon>Bacteria</taxon>
        <taxon>Pseudomonadati</taxon>
        <taxon>Bacteroidota</taxon>
        <taxon>Chitinophagia</taxon>
        <taxon>Chitinophagales</taxon>
        <taxon>Chitinophagaceae</taxon>
        <taxon>Flavihumibacter</taxon>
    </lineage>
</organism>
<dbReference type="Gene3D" id="1.10.3210.10">
    <property type="entry name" value="Hypothetical protein af1432"/>
    <property type="match status" value="1"/>
</dbReference>
<accession>A0ABR7M7W5</accession>
<dbReference type="PANTHER" id="PTHR21174:SF0">
    <property type="entry name" value="HD PHOSPHOHYDROLASE FAMILY PROTEIN-RELATED"/>
    <property type="match status" value="1"/>
</dbReference>
<dbReference type="CDD" id="cd00077">
    <property type="entry name" value="HDc"/>
    <property type="match status" value="1"/>
</dbReference>
<feature type="transmembrane region" description="Helical" evidence="8">
    <location>
        <begin position="298"/>
        <end position="319"/>
    </location>
</feature>
<keyword evidence="3 8" id="KW-0812">Transmembrane</keyword>
<keyword evidence="6" id="KW-0051">Antiviral defense</keyword>
<dbReference type="InterPro" id="IPR006674">
    <property type="entry name" value="HD_domain"/>
</dbReference>
<dbReference type="SUPFAM" id="SSF109604">
    <property type="entry name" value="HD-domain/PDEase-like"/>
    <property type="match status" value="1"/>
</dbReference>
<keyword evidence="7 8" id="KW-0472">Membrane</keyword>
<comment type="caution">
    <text evidence="11">The sequence shown here is derived from an EMBL/GenBank/DDBJ whole genome shotgun (WGS) entry which is preliminary data.</text>
</comment>
<dbReference type="RefSeq" id="WP_187256439.1">
    <property type="nucleotide sequence ID" value="NZ_JBHULF010000014.1"/>
</dbReference>
<sequence length="416" mass="47685">MQIIESLETIAEQFVRQIFADQVPSAYYFHDLHHTLCVVDAVKEISSHYELTDDDRQVLLLAAWFHDTGYSRQYEDHETASVQIAGDFCRMRQVDEVIAEKVRACILATKMPQAPSSLVEEIICDADLYHLGTDKFDEESKLLRKELNTAFGKDISKKDWRKKNIAFLQQHSFFTDYARQHLAPVKARNLKELMDKDAGIKVVEPEVGEDLLPGEADTVFPAPEENLPKVKLKESKDKNRDVRTERGIATMFRIMSENHVNLSQMADSKANIMISVNTIVLSILVSVLLGKLQYYPQFIVPTIILAAVCLLAVIFAIMATRPNVNKGVFSEEDIRQKKVNLLFFGNFFKMELPDYEWAMKAMMNDSEYLYGSMIKDIYYLGKVLARKYHFLRISYSIFMFGLIIAVLSFGIAAFIR</sequence>
<dbReference type="InterPro" id="IPR043760">
    <property type="entry name" value="PycTM_dom"/>
</dbReference>
<reference evidence="11 12" key="1">
    <citation type="submission" date="2016-07" db="EMBL/GenBank/DDBJ databases">
        <title>Genome analysis of Flavihumibacter stibioxidans YS-17.</title>
        <authorList>
            <person name="Shi K."/>
            <person name="Han Y."/>
            <person name="Wang G."/>
        </authorList>
    </citation>
    <scope>NUCLEOTIDE SEQUENCE [LARGE SCALE GENOMIC DNA]</scope>
    <source>
        <strain evidence="11 12">YS-17</strain>
    </source>
</reference>
<evidence type="ECO:0000256" key="3">
    <source>
        <dbReference type="ARBA" id="ARBA00022692"/>
    </source>
</evidence>
<feature type="domain" description="HD" evidence="9">
    <location>
        <begin position="33"/>
        <end position="130"/>
    </location>
</feature>
<keyword evidence="4" id="KW-0547">Nucleotide-binding</keyword>
<dbReference type="Pfam" id="PF01966">
    <property type="entry name" value="HD"/>
    <property type="match status" value="1"/>
</dbReference>
<keyword evidence="2" id="KW-1003">Cell membrane</keyword>